<dbReference type="GO" id="GO:0046872">
    <property type="term" value="F:metal ion binding"/>
    <property type="evidence" value="ECO:0007669"/>
    <property type="project" value="UniProtKB-KW"/>
</dbReference>
<dbReference type="InterPro" id="IPR009056">
    <property type="entry name" value="Cyt_c-like_dom"/>
</dbReference>
<dbReference type="GO" id="GO:0020037">
    <property type="term" value="F:heme binding"/>
    <property type="evidence" value="ECO:0007669"/>
    <property type="project" value="InterPro"/>
</dbReference>
<dbReference type="Proteomes" id="UP000238801">
    <property type="component" value="Unassembled WGS sequence"/>
</dbReference>
<evidence type="ECO:0000256" key="5">
    <source>
        <dbReference type="SAM" id="MobiDB-lite"/>
    </source>
</evidence>
<dbReference type="NCBIfam" id="TIGR00781">
    <property type="entry name" value="ccoO"/>
    <property type="match status" value="1"/>
</dbReference>
<keyword evidence="3 4" id="KW-0408">Iron</keyword>
<feature type="transmembrane region" description="Helical" evidence="6">
    <location>
        <begin position="53"/>
        <end position="76"/>
    </location>
</feature>
<dbReference type="Gene3D" id="6.10.250.2250">
    <property type="match status" value="1"/>
</dbReference>
<dbReference type="PROSITE" id="PS51007">
    <property type="entry name" value="CYTC"/>
    <property type="match status" value="1"/>
</dbReference>
<keyword evidence="6" id="KW-0472">Membrane</keyword>
<feature type="domain" description="Cytochrome c" evidence="7">
    <location>
        <begin position="91"/>
        <end position="265"/>
    </location>
</feature>
<feature type="compositionally biased region" description="Basic and acidic residues" evidence="5">
    <location>
        <begin position="1"/>
        <end position="17"/>
    </location>
</feature>
<evidence type="ECO:0000256" key="3">
    <source>
        <dbReference type="ARBA" id="ARBA00023004"/>
    </source>
</evidence>
<evidence type="ECO:0000256" key="4">
    <source>
        <dbReference type="PROSITE-ProRule" id="PRU00433"/>
    </source>
</evidence>
<dbReference type="OrthoDB" id="9805440at2"/>
<dbReference type="NCBIfam" id="NF011055">
    <property type="entry name" value="PRK14487.1"/>
    <property type="match status" value="1"/>
</dbReference>
<keyword evidence="6" id="KW-0812">Transmembrane</keyword>
<comment type="caution">
    <text evidence="8">The sequence shown here is derived from an EMBL/GenBank/DDBJ whole genome shotgun (WGS) entry which is preliminary data.</text>
</comment>
<evidence type="ECO:0000313" key="9">
    <source>
        <dbReference type="Proteomes" id="UP000238801"/>
    </source>
</evidence>
<keyword evidence="9" id="KW-1185">Reference proteome</keyword>
<organism evidence="8 9">
    <name type="scientific">Hasllibacter halocynthiae</name>
    <dbReference type="NCBI Taxonomy" id="595589"/>
    <lineage>
        <taxon>Bacteria</taxon>
        <taxon>Pseudomonadati</taxon>
        <taxon>Pseudomonadota</taxon>
        <taxon>Alphaproteobacteria</taxon>
        <taxon>Rhodobacterales</taxon>
        <taxon>Roseobacteraceae</taxon>
        <taxon>Hasllibacter</taxon>
    </lineage>
</organism>
<evidence type="ECO:0000259" key="7">
    <source>
        <dbReference type="PROSITE" id="PS51007"/>
    </source>
</evidence>
<dbReference type="RefSeq" id="WP_106158935.1">
    <property type="nucleotide sequence ID" value="NZ_PVTT01000001.1"/>
</dbReference>
<keyword evidence="1 4" id="KW-0349">Heme</keyword>
<keyword evidence="2 4" id="KW-0479">Metal-binding</keyword>
<keyword evidence="6" id="KW-1133">Transmembrane helix</keyword>
<protein>
    <submittedName>
        <fullName evidence="8">Cytochrome c oxidase cbb3-type subunit 2</fullName>
    </submittedName>
</protein>
<evidence type="ECO:0000256" key="6">
    <source>
        <dbReference type="SAM" id="Phobius"/>
    </source>
</evidence>
<gene>
    <name evidence="8" type="ORF">BCF33_0021</name>
</gene>
<dbReference type="Gene3D" id="1.10.760.10">
    <property type="entry name" value="Cytochrome c-like domain"/>
    <property type="match status" value="1"/>
</dbReference>
<dbReference type="InterPro" id="IPR003468">
    <property type="entry name" value="Cyt_c_oxidase_monohaem-su/FixO"/>
</dbReference>
<evidence type="ECO:0000313" key="8">
    <source>
        <dbReference type="EMBL" id="PRY94434.1"/>
    </source>
</evidence>
<evidence type="ECO:0000256" key="1">
    <source>
        <dbReference type="ARBA" id="ARBA00022617"/>
    </source>
</evidence>
<dbReference type="GO" id="GO:0009055">
    <property type="term" value="F:electron transfer activity"/>
    <property type="evidence" value="ECO:0007669"/>
    <property type="project" value="InterPro"/>
</dbReference>
<dbReference type="EMBL" id="PVTT01000001">
    <property type="protein sequence ID" value="PRY94434.1"/>
    <property type="molecule type" value="Genomic_DNA"/>
</dbReference>
<accession>A0A2T0X6D4</accession>
<dbReference type="Pfam" id="PF02433">
    <property type="entry name" value="FixO"/>
    <property type="match status" value="1"/>
</dbReference>
<reference evidence="8 9" key="1">
    <citation type="submission" date="2018-03" db="EMBL/GenBank/DDBJ databases">
        <title>Genomic Encyclopedia of Archaeal and Bacterial Type Strains, Phase II (KMG-II): from individual species to whole genera.</title>
        <authorList>
            <person name="Goeker M."/>
        </authorList>
    </citation>
    <scope>NUCLEOTIDE SEQUENCE [LARGE SCALE GENOMIC DNA]</scope>
    <source>
        <strain evidence="8 9">DSM 29318</strain>
    </source>
</reference>
<proteinExistence type="predicted"/>
<dbReference type="AlphaFoldDB" id="A0A2T0X6D4"/>
<feature type="region of interest" description="Disordered" evidence="5">
    <location>
        <begin position="1"/>
        <end position="36"/>
    </location>
</feature>
<sequence>MTKDPESPRYDPKDDPKVTTASEAAAKGDIPNELPPETATITFHQRLERNATLLLAASFAVVTIGGIVEIAPLFWLENTIEEVEGMRPYTPLELAGREIYVREGCYVCHSQMIRPMRDEVERYGHYSLAAESMWDHPFQWGSKRTGPDLARVGGRYSDEWHVDHLTDPQSVVPESVMPVYAFLGETPVTGEHVDDLLRTHRFVGVPYTDEMVAAARADFRVQADPEGDWGGLVERYGEAVQVRNFDGRPGLTEMDALIAYLQMLGTLVDFSTFESEPVLEAAVQE</sequence>
<dbReference type="InterPro" id="IPR036909">
    <property type="entry name" value="Cyt_c-like_dom_sf"/>
</dbReference>
<dbReference type="SUPFAM" id="SSF46626">
    <property type="entry name" value="Cytochrome c"/>
    <property type="match status" value="1"/>
</dbReference>
<name>A0A2T0X6D4_9RHOB</name>
<evidence type="ECO:0000256" key="2">
    <source>
        <dbReference type="ARBA" id="ARBA00022723"/>
    </source>
</evidence>